<dbReference type="AlphaFoldDB" id="A0A8G2CNZ8"/>
<name>A0A8G2CNZ8_ACIRU</name>
<evidence type="ECO:0000313" key="4">
    <source>
        <dbReference type="Proteomes" id="UP000186308"/>
    </source>
</evidence>
<evidence type="ECO:0000259" key="2">
    <source>
        <dbReference type="Pfam" id="PF08906"/>
    </source>
</evidence>
<dbReference type="InterPro" id="IPR014983">
    <property type="entry name" value="GAD-rel"/>
</dbReference>
<gene>
    <name evidence="3" type="ORF">SAMN05421828_1482</name>
</gene>
<feature type="domain" description="T6SS immunity protein Tdi1 C-terminal" evidence="2">
    <location>
        <begin position="150"/>
        <end position="202"/>
    </location>
</feature>
<proteinExistence type="predicted"/>
<comment type="caution">
    <text evidence="3">The sequence shown here is derived from an EMBL/GenBank/DDBJ whole genome shotgun (WGS) entry which is preliminary data.</text>
</comment>
<dbReference type="EMBL" id="FTNE01000048">
    <property type="protein sequence ID" value="SIR53216.1"/>
    <property type="molecule type" value="Genomic_DNA"/>
</dbReference>
<dbReference type="Pfam" id="PF08906">
    <property type="entry name" value="T6SS_Tdi1_C"/>
    <property type="match status" value="1"/>
</dbReference>
<dbReference type="Proteomes" id="UP000186308">
    <property type="component" value="Unassembled WGS sequence"/>
</dbReference>
<accession>A0A8G2CNZ8</accession>
<dbReference type="InterPro" id="IPR015002">
    <property type="entry name" value="T6SS_Tdi1_C"/>
</dbReference>
<sequence>MDTDWFAQLLEDNGPPEQAMHPKPEQLAELEGRLPEDLLAFWRRYGIGMWKQGKFQFCLPQHFNPVVDRIFTDDAQLTPNETHIVGFSAFGELLAWNEQHQRLSINLPLFAVRVPKFNEDKPGKSYPVAIPLNRLEFDNSFNFFEDTPEAEPLFSRARKRLGELSLGECYGFVPALPLGGPARLDHLQRMDALVHFSFLADLGRCRLFVRPTPGAQETVVRPIGSS</sequence>
<dbReference type="RefSeq" id="WP_029314297.1">
    <property type="nucleotide sequence ID" value="NZ_FTNE01000048.1"/>
</dbReference>
<feature type="domain" description="GAD-related" evidence="1">
    <location>
        <begin position="5"/>
        <end position="107"/>
    </location>
</feature>
<protein>
    <recommendedName>
        <fullName evidence="5">GAD-related domain-containing protein</fullName>
    </recommendedName>
</protein>
<organism evidence="3 4">
    <name type="scientific">Acidiphilium rubrum</name>
    <dbReference type="NCBI Taxonomy" id="526"/>
    <lineage>
        <taxon>Bacteria</taxon>
        <taxon>Pseudomonadati</taxon>
        <taxon>Pseudomonadota</taxon>
        <taxon>Alphaproteobacteria</taxon>
        <taxon>Acetobacterales</taxon>
        <taxon>Acidocellaceae</taxon>
        <taxon>Acidiphilium</taxon>
    </lineage>
</organism>
<evidence type="ECO:0008006" key="5">
    <source>
        <dbReference type="Google" id="ProtNLM"/>
    </source>
</evidence>
<evidence type="ECO:0000313" key="3">
    <source>
        <dbReference type="EMBL" id="SIR53216.1"/>
    </source>
</evidence>
<keyword evidence="4" id="KW-1185">Reference proteome</keyword>
<reference evidence="3 4" key="1">
    <citation type="submission" date="2017-01" db="EMBL/GenBank/DDBJ databases">
        <authorList>
            <person name="Varghese N."/>
            <person name="Submissions S."/>
        </authorList>
    </citation>
    <scope>NUCLEOTIDE SEQUENCE [LARGE SCALE GENOMIC DNA]</scope>
    <source>
        <strain evidence="3 4">ATCC 35905</strain>
    </source>
</reference>
<evidence type="ECO:0000259" key="1">
    <source>
        <dbReference type="Pfam" id="PF08887"/>
    </source>
</evidence>
<dbReference type="Pfam" id="PF08887">
    <property type="entry name" value="GAD-like"/>
    <property type="match status" value="1"/>
</dbReference>